<protein>
    <recommendedName>
        <fullName evidence="3">Minor tail protein</fullName>
    </recommendedName>
</protein>
<reference evidence="1" key="1">
    <citation type="submission" date="2021-04" db="EMBL/GenBank/DDBJ databases">
        <title>Genome sequence of Serratia sp. arafor3.</title>
        <authorList>
            <person name="Besaury L."/>
        </authorList>
    </citation>
    <scope>NUCLEOTIDE SEQUENCE</scope>
    <source>
        <strain evidence="1">Arafor3</strain>
    </source>
</reference>
<gene>
    <name evidence="1" type="ORF">KAJ71_20345</name>
</gene>
<dbReference type="EMBL" id="JAGQDC010000021">
    <property type="protein sequence ID" value="MCL1031348.1"/>
    <property type="molecule type" value="Genomic_DNA"/>
</dbReference>
<dbReference type="Proteomes" id="UP001165275">
    <property type="component" value="Unassembled WGS sequence"/>
</dbReference>
<sequence>MSLLIERSAGKFYAGRIFHGYFPNGEWFETAPPHWEVGYFPVDPRYLNGTGNHKYQVAPGKKIPGAPARFERQKEAFDWLKENIDRVNDEIMAQTEIDKAVAR</sequence>
<dbReference type="RefSeq" id="WP_223665814.1">
    <property type="nucleotide sequence ID" value="NZ_CBCSGY010000016.1"/>
</dbReference>
<comment type="caution">
    <text evidence="1">The sequence shown here is derived from an EMBL/GenBank/DDBJ whole genome shotgun (WGS) entry which is preliminary data.</text>
</comment>
<proteinExistence type="predicted"/>
<name>A0ABT0KIF0_9GAMM</name>
<evidence type="ECO:0000313" key="2">
    <source>
        <dbReference type="Proteomes" id="UP001165275"/>
    </source>
</evidence>
<evidence type="ECO:0008006" key="3">
    <source>
        <dbReference type="Google" id="ProtNLM"/>
    </source>
</evidence>
<organism evidence="1 2">
    <name type="scientific">Serratia silvae</name>
    <dbReference type="NCBI Taxonomy" id="2824122"/>
    <lineage>
        <taxon>Bacteria</taxon>
        <taxon>Pseudomonadati</taxon>
        <taxon>Pseudomonadota</taxon>
        <taxon>Gammaproteobacteria</taxon>
        <taxon>Enterobacterales</taxon>
        <taxon>Yersiniaceae</taxon>
        <taxon>Serratia</taxon>
    </lineage>
</organism>
<keyword evidence="2" id="KW-1185">Reference proteome</keyword>
<evidence type="ECO:0000313" key="1">
    <source>
        <dbReference type="EMBL" id="MCL1031348.1"/>
    </source>
</evidence>
<accession>A0ABT0KIF0</accession>